<dbReference type="Proteomes" id="UP000887159">
    <property type="component" value="Unassembled WGS sequence"/>
</dbReference>
<accession>A0A8X6RFM5</accession>
<dbReference type="EMBL" id="BMAU01021053">
    <property type="protein sequence ID" value="GFX88632.1"/>
    <property type="molecule type" value="Genomic_DNA"/>
</dbReference>
<evidence type="ECO:0008006" key="4">
    <source>
        <dbReference type="Google" id="ProtNLM"/>
    </source>
</evidence>
<feature type="region of interest" description="Disordered" evidence="1">
    <location>
        <begin position="27"/>
        <end position="53"/>
    </location>
</feature>
<evidence type="ECO:0000256" key="1">
    <source>
        <dbReference type="SAM" id="MobiDB-lite"/>
    </source>
</evidence>
<reference evidence="2" key="1">
    <citation type="submission" date="2020-08" db="EMBL/GenBank/DDBJ databases">
        <title>Multicomponent nature underlies the extraordinary mechanical properties of spider dragline silk.</title>
        <authorList>
            <person name="Kono N."/>
            <person name="Nakamura H."/>
            <person name="Mori M."/>
            <person name="Yoshida Y."/>
            <person name="Ohtoshi R."/>
            <person name="Malay A.D."/>
            <person name="Moran D.A.P."/>
            <person name="Tomita M."/>
            <person name="Numata K."/>
            <person name="Arakawa K."/>
        </authorList>
    </citation>
    <scope>NUCLEOTIDE SEQUENCE</scope>
</reference>
<evidence type="ECO:0000313" key="2">
    <source>
        <dbReference type="EMBL" id="GFX88632.1"/>
    </source>
</evidence>
<keyword evidence="3" id="KW-1185">Reference proteome</keyword>
<organism evidence="2 3">
    <name type="scientific">Trichonephila clavipes</name>
    <name type="common">Golden silk orbweaver</name>
    <name type="synonym">Nephila clavipes</name>
    <dbReference type="NCBI Taxonomy" id="2585209"/>
    <lineage>
        <taxon>Eukaryota</taxon>
        <taxon>Metazoa</taxon>
        <taxon>Ecdysozoa</taxon>
        <taxon>Arthropoda</taxon>
        <taxon>Chelicerata</taxon>
        <taxon>Arachnida</taxon>
        <taxon>Araneae</taxon>
        <taxon>Araneomorphae</taxon>
        <taxon>Entelegynae</taxon>
        <taxon>Araneoidea</taxon>
        <taxon>Nephilidae</taxon>
        <taxon>Trichonephila</taxon>
    </lineage>
</organism>
<gene>
    <name evidence="2" type="primary">NCL1_34574</name>
    <name evidence="2" type="ORF">TNCV_2660431</name>
</gene>
<sequence>MTINASQLNFEIELSNKFQDLNQEMVRTSTENNTKESDKQHSSTTTIPQNLPPPVMLKVNENYTVQMKTITDRLPAVRGKLSGEYLKLYTNTHEEQSDLIAVLEELDYEFYAIKSKSERPIKVVIKGLPRNTDTNTIHHELVMLGYTVDKVTQLIGRINKQKLPVFLITLPRNIRQQFLEYTKNFQKQTRRYSCTASGVAIKDEQKANLIANTLKDNFTENTRPVDFSNSIDSDVTSTLQRFFSQPPPTPISPTNPDEVAAYVSKLKIRKTPVPLCVHNFKYKNDKKRAAEPIIRSDKLTVKNNDRNNKLDDEEFKIPLKTSKGNNVPKEDNKIIETKNKFTAVNSANNDVEDVTQAAPKVKPIMMKLFPQYNLIIQEIHRTHPTTTNTHVGGYIKIQAESSNHHREITSFLTDKQVQYYVTDPPANRPLKLVIKGLLASTVPEDIKKMTSLVKELKSLKLRNCVNLKLKAPSRSL</sequence>
<dbReference type="AlphaFoldDB" id="A0A8X6RFM5"/>
<protein>
    <recommendedName>
        <fullName evidence="4">Pre-C2HC domain-containing protein</fullName>
    </recommendedName>
</protein>
<comment type="caution">
    <text evidence="2">The sequence shown here is derived from an EMBL/GenBank/DDBJ whole genome shotgun (WGS) entry which is preliminary data.</text>
</comment>
<evidence type="ECO:0000313" key="3">
    <source>
        <dbReference type="Proteomes" id="UP000887159"/>
    </source>
</evidence>
<proteinExistence type="predicted"/>
<name>A0A8X6RFM5_TRICX</name>